<dbReference type="Gene3D" id="3.90.182.10">
    <property type="entry name" value="Toxin - Anthrax Protective Antigen,domain 1"/>
    <property type="match status" value="1"/>
</dbReference>
<dbReference type="InterPro" id="IPR036943">
    <property type="entry name" value="FN_type2_sf"/>
</dbReference>
<dbReference type="PhylomeDB" id="A0A0G4EHQ2"/>
<evidence type="ECO:0000313" key="3">
    <source>
        <dbReference type="Proteomes" id="UP000041254"/>
    </source>
</evidence>
<evidence type="ECO:0000313" key="2">
    <source>
        <dbReference type="EMBL" id="CEL95545.1"/>
    </source>
</evidence>
<dbReference type="AlphaFoldDB" id="A0A0G4EHQ2"/>
<reference evidence="2 3" key="1">
    <citation type="submission" date="2014-11" db="EMBL/GenBank/DDBJ databases">
        <authorList>
            <person name="Zhu J."/>
            <person name="Qi W."/>
            <person name="Song R."/>
        </authorList>
    </citation>
    <scope>NUCLEOTIDE SEQUENCE [LARGE SCALE GENOMIC DNA]</scope>
</reference>
<name>A0A0G4EHQ2_VITBC</name>
<feature type="domain" description="PA14" evidence="1">
    <location>
        <begin position="142"/>
        <end position="319"/>
    </location>
</feature>
<protein>
    <recommendedName>
        <fullName evidence="1">PA14 domain-containing protein</fullName>
    </recommendedName>
</protein>
<evidence type="ECO:0000259" key="1">
    <source>
        <dbReference type="PROSITE" id="PS51820"/>
    </source>
</evidence>
<dbReference type="InterPro" id="IPR037524">
    <property type="entry name" value="PA14/GLEYA"/>
</dbReference>
<dbReference type="Pfam" id="PF07691">
    <property type="entry name" value="PA14"/>
    <property type="match status" value="1"/>
</dbReference>
<dbReference type="PROSITE" id="PS51820">
    <property type="entry name" value="PA14"/>
    <property type="match status" value="1"/>
</dbReference>
<dbReference type="SUPFAM" id="SSF56988">
    <property type="entry name" value="Anthrax protective antigen"/>
    <property type="match status" value="1"/>
</dbReference>
<dbReference type="VEuPathDB" id="CryptoDB:Vbra_11975"/>
<dbReference type="OrthoDB" id="441660at2759"/>
<dbReference type="Gene3D" id="2.10.10.10">
    <property type="entry name" value="Fibronectin, type II, collagen-binding"/>
    <property type="match status" value="1"/>
</dbReference>
<dbReference type="Proteomes" id="UP000041254">
    <property type="component" value="Unassembled WGS sequence"/>
</dbReference>
<sequence>MCRVGVGYDREPLQALIQFRQQHRKTIDGRLCAATFVRSGQIFTDCTTTATPEWNTGREWCYVEAQVQQPGQQPWAYCAPRIDYDAVRSFVRDALTTKADLARTQINKLTDETAGLQGELDRYASLCGASHDALLGRVDRLEGVIGKSRHCLNDISQAAAKIDPLAEAIERAKADIARNEETLLMQPDNCEGLPGYEGNTTHTQIIRWIGFYTFSVRADCGARLFLNENAVLVDRMPSPESREEATSDEPIDILADHPMDGPQLTRTPSSQHLVGGKKYKIRLEAFHTHHLLTEHTEDSVVRLWWQSETVPESIIPPSALFKSDAQTALKISGIDSRRFEMTSLQNGVSAFVGEASFVISDLPDSLVHKRMMRTSRLPDPSAFNVSVSTAARIYVAFPADRQLPLKPCSTKPLVRVHRHPDLLTVLKTQPGAKRASSSALYGVYYFGVVEGGTVCLKPITDQQTKDNPTPFFIAFEQGVSEKEKLCGGPTEVLSLPTSTAFASASASSELSPEFGALSGVSGVHEDAAFGVWRTAGKETTHPWLSVRFKRPVTATAIRYTPTSGPQQPHKLIVDYPGLTDVPPEVLAVPSAAHPTTTTELPLVHPVVSAAVNISLVLDAPQTITGGSFDVLGTQCVEEDETHEVVRVSAREPDKKPTTSVYNVSVSFQSASVVPPRSYKMDNGAKASVGAEYGWAEPAEDRLVQCGDSMTMTRLPPGIAFPPSPDSVLCFTGQEDCNPNSWHANLTHNGERQYDLQVNGKPLARHIILKPGTTKWLSTRVEVRDHKLVLTADCIAAAGETPAEACRLSHTTIQKVKARLVSEEEGRHQESTMAAVVA</sequence>
<dbReference type="EMBL" id="CDMY01000228">
    <property type="protein sequence ID" value="CEL95545.1"/>
    <property type="molecule type" value="Genomic_DNA"/>
</dbReference>
<accession>A0A0G4EHQ2</accession>
<dbReference type="InterPro" id="IPR011658">
    <property type="entry name" value="PA14_dom"/>
</dbReference>
<gene>
    <name evidence="2" type="ORF">Vbra_11975</name>
</gene>
<proteinExistence type="predicted"/>
<dbReference type="InParanoid" id="A0A0G4EHQ2"/>
<dbReference type="OMA" id="YYDNAYF"/>
<keyword evidence="3" id="KW-1185">Reference proteome</keyword>
<organism evidence="2 3">
    <name type="scientific">Vitrella brassicaformis (strain CCMP3155)</name>
    <dbReference type="NCBI Taxonomy" id="1169540"/>
    <lineage>
        <taxon>Eukaryota</taxon>
        <taxon>Sar</taxon>
        <taxon>Alveolata</taxon>
        <taxon>Colpodellida</taxon>
        <taxon>Vitrellaceae</taxon>
        <taxon>Vitrella</taxon>
    </lineage>
</organism>